<keyword evidence="3 6" id="KW-0812">Transmembrane</keyword>
<proteinExistence type="inferred from homology"/>
<dbReference type="Gene3D" id="1.20.1260.100">
    <property type="entry name" value="TspO/MBR protein"/>
    <property type="match status" value="1"/>
</dbReference>
<dbReference type="InterPro" id="IPR038330">
    <property type="entry name" value="TspO/MBR-related_sf"/>
</dbReference>
<comment type="subcellular location">
    <subcellularLocation>
        <location evidence="1">Membrane</location>
        <topology evidence="1">Multi-pass membrane protein</topology>
    </subcellularLocation>
</comment>
<evidence type="ECO:0000313" key="8">
    <source>
        <dbReference type="Proteomes" id="UP000533598"/>
    </source>
</evidence>
<dbReference type="GO" id="GO:0016020">
    <property type="term" value="C:membrane"/>
    <property type="evidence" value="ECO:0007669"/>
    <property type="project" value="UniProtKB-SubCell"/>
</dbReference>
<feature type="transmembrane region" description="Helical" evidence="6">
    <location>
        <begin position="144"/>
        <end position="166"/>
    </location>
</feature>
<keyword evidence="4 6" id="KW-1133">Transmembrane helix</keyword>
<feature type="transmembrane region" description="Helical" evidence="6">
    <location>
        <begin position="113"/>
        <end position="132"/>
    </location>
</feature>
<feature type="transmembrane region" description="Helical" evidence="6">
    <location>
        <begin position="61"/>
        <end position="78"/>
    </location>
</feature>
<sequence>MPPRASWTSGPRSVVVLVGFLLASYLVAAVAGISARAGVAAWYNTAPKPFFTPPNWMFPPIWTVMYGLIALAAWQLWLHRDTHPLEVSRGLWQWWTQLMFNLAWTPIFFAIKWLWPALILIVVLDVMVWVTLCSAAKVSRAATWLLVPYFGWLLYATALNLGVALLN</sequence>
<dbReference type="CDD" id="cd15904">
    <property type="entry name" value="TSPO_MBR"/>
    <property type="match status" value="1"/>
</dbReference>
<dbReference type="EMBL" id="JACHMH010000001">
    <property type="protein sequence ID" value="MBB4682232.1"/>
    <property type="molecule type" value="Genomic_DNA"/>
</dbReference>
<dbReference type="PANTHER" id="PTHR10057:SF0">
    <property type="entry name" value="TRANSLOCATOR PROTEIN"/>
    <property type="match status" value="1"/>
</dbReference>
<dbReference type="GO" id="GO:0033013">
    <property type="term" value="P:tetrapyrrole metabolic process"/>
    <property type="evidence" value="ECO:0007669"/>
    <property type="project" value="UniProtKB-ARBA"/>
</dbReference>
<evidence type="ECO:0000313" key="7">
    <source>
        <dbReference type="EMBL" id="MBB4682232.1"/>
    </source>
</evidence>
<dbReference type="FunFam" id="1.20.1260.100:FF:000001">
    <property type="entry name" value="translocator protein 2"/>
    <property type="match status" value="1"/>
</dbReference>
<name>A0A7W7CJR1_9PSEU</name>
<keyword evidence="8" id="KW-1185">Reference proteome</keyword>
<comment type="caution">
    <text evidence="7">The sequence shown here is derived from an EMBL/GenBank/DDBJ whole genome shotgun (WGS) entry which is preliminary data.</text>
</comment>
<dbReference type="Pfam" id="PF03073">
    <property type="entry name" value="TspO_MBR"/>
    <property type="match status" value="1"/>
</dbReference>
<comment type="similarity">
    <text evidence="2">Belongs to the TspO/BZRP family.</text>
</comment>
<evidence type="ECO:0000256" key="3">
    <source>
        <dbReference type="ARBA" id="ARBA00022692"/>
    </source>
</evidence>
<evidence type="ECO:0000256" key="5">
    <source>
        <dbReference type="ARBA" id="ARBA00023136"/>
    </source>
</evidence>
<gene>
    <name evidence="7" type="ORF">HNR67_008350</name>
</gene>
<accession>A0A7W7CJR1</accession>
<evidence type="ECO:0000256" key="4">
    <source>
        <dbReference type="ARBA" id="ARBA00022989"/>
    </source>
</evidence>
<dbReference type="RefSeq" id="WP_185009366.1">
    <property type="nucleotide sequence ID" value="NZ_BAAAUI010000007.1"/>
</dbReference>
<dbReference type="Proteomes" id="UP000533598">
    <property type="component" value="Unassembled WGS sequence"/>
</dbReference>
<organism evidence="7 8">
    <name type="scientific">Crossiella cryophila</name>
    <dbReference type="NCBI Taxonomy" id="43355"/>
    <lineage>
        <taxon>Bacteria</taxon>
        <taxon>Bacillati</taxon>
        <taxon>Actinomycetota</taxon>
        <taxon>Actinomycetes</taxon>
        <taxon>Pseudonocardiales</taxon>
        <taxon>Pseudonocardiaceae</taxon>
        <taxon>Crossiella</taxon>
    </lineage>
</organism>
<keyword evidence="5 6" id="KW-0472">Membrane</keyword>
<dbReference type="InterPro" id="IPR004307">
    <property type="entry name" value="TspO_MBR"/>
</dbReference>
<evidence type="ECO:0000256" key="1">
    <source>
        <dbReference type="ARBA" id="ARBA00004141"/>
    </source>
</evidence>
<reference evidence="7 8" key="1">
    <citation type="submission" date="2020-08" db="EMBL/GenBank/DDBJ databases">
        <title>Sequencing the genomes of 1000 actinobacteria strains.</title>
        <authorList>
            <person name="Klenk H.-P."/>
        </authorList>
    </citation>
    <scope>NUCLEOTIDE SEQUENCE [LARGE SCALE GENOMIC DNA]</scope>
    <source>
        <strain evidence="7 8">DSM 44230</strain>
    </source>
</reference>
<dbReference type="AlphaFoldDB" id="A0A7W7CJR1"/>
<protein>
    <submittedName>
        <fullName evidence="7">Tryptophan-rich sensory protein</fullName>
    </submittedName>
</protein>
<dbReference type="PIRSF" id="PIRSF005859">
    <property type="entry name" value="PBR"/>
    <property type="match status" value="1"/>
</dbReference>
<evidence type="ECO:0000256" key="2">
    <source>
        <dbReference type="ARBA" id="ARBA00007524"/>
    </source>
</evidence>
<dbReference type="PANTHER" id="PTHR10057">
    <property type="entry name" value="PERIPHERAL-TYPE BENZODIAZEPINE RECEPTOR"/>
    <property type="match status" value="1"/>
</dbReference>
<evidence type="ECO:0000256" key="6">
    <source>
        <dbReference type="SAM" id="Phobius"/>
    </source>
</evidence>